<dbReference type="GO" id="GO:0008479">
    <property type="term" value="F:tRNA-guanosine(34) queuine transglycosylase activity"/>
    <property type="evidence" value="ECO:0007669"/>
    <property type="project" value="UniProtKB-UniRule"/>
</dbReference>
<comment type="catalytic activity">
    <reaction evidence="4">
        <text>7-aminomethyl-7-carbaguanine + guanosine(34) in tRNA = 7-aminomethyl-7-carbaguanosine(34) in tRNA + guanine</text>
        <dbReference type="Rhea" id="RHEA:24104"/>
        <dbReference type="Rhea" id="RHEA-COMP:10341"/>
        <dbReference type="Rhea" id="RHEA-COMP:10342"/>
        <dbReference type="ChEBI" id="CHEBI:16235"/>
        <dbReference type="ChEBI" id="CHEBI:58703"/>
        <dbReference type="ChEBI" id="CHEBI:74269"/>
        <dbReference type="ChEBI" id="CHEBI:82833"/>
        <dbReference type="EC" id="2.4.2.29"/>
    </reaction>
</comment>
<keyword evidence="2 4" id="KW-0808">Transferase</keyword>
<comment type="pathway">
    <text evidence="4">tRNA modification; tRNA-queuosine biosynthesis.</text>
</comment>
<feature type="binding site" evidence="4">
    <location>
        <position position="220"/>
    </location>
    <ligand>
        <name>substrate</name>
    </ligand>
</feature>
<dbReference type="InterPro" id="IPR050076">
    <property type="entry name" value="ArchSynthase1/Queuine_TRR"/>
</dbReference>
<evidence type="ECO:0000256" key="3">
    <source>
        <dbReference type="ARBA" id="ARBA00022694"/>
    </source>
</evidence>
<comment type="function">
    <text evidence="4">Catalyzes the base-exchange of a guanine (G) residue with the queuine precursor 7-aminomethyl-7-deazaguanine (PreQ1) at position 34 (anticodon wobble position) in tRNAs with GU(N) anticodons (tRNA-Asp, -Asn, -His and -Tyr). Catalysis occurs through a double-displacement mechanism. The nucleophile active site attacks the C1' of nucleotide 34 to detach the guanine base from the RNA, forming a covalent enzyme-RNA intermediate. The proton acceptor active site deprotonates the incoming PreQ1, allowing a nucleophilic attack on the C1' of the ribose to form the product. After dissociation, two additional enzymatic reactions on the tRNA convert PreQ1 to queuine (Q), resulting in the hypermodified nucleoside queuosine (7-(((4,5-cis-dihydroxy-2-cyclopenten-1-yl)amino)methyl)-7-deazaguanosine).</text>
</comment>
<evidence type="ECO:0000256" key="2">
    <source>
        <dbReference type="ARBA" id="ARBA00022679"/>
    </source>
</evidence>
<dbReference type="GO" id="GO:0005737">
    <property type="term" value="C:cytoplasm"/>
    <property type="evidence" value="ECO:0007669"/>
    <property type="project" value="TreeGrafter"/>
</dbReference>
<protein>
    <recommendedName>
        <fullName evidence="4">Queuine tRNA-ribosyltransferase</fullName>
        <ecNumber evidence="4">2.4.2.29</ecNumber>
    </recommendedName>
    <alternativeName>
        <fullName evidence="4">Guanine insertion enzyme</fullName>
    </alternativeName>
    <alternativeName>
        <fullName evidence="4">tRNA-guanine transglycosylase</fullName>
    </alternativeName>
</protein>
<feature type="active site" description="Proton acceptor" evidence="4">
    <location>
        <position position="93"/>
    </location>
</feature>
<feature type="binding site" evidence="4">
    <location>
        <position position="193"/>
    </location>
    <ligand>
        <name>substrate</name>
    </ligand>
</feature>
<feature type="binding site" evidence="4">
    <location>
        <position position="310"/>
    </location>
    <ligand>
        <name>Zn(2+)</name>
        <dbReference type="ChEBI" id="CHEBI:29105"/>
    </ligand>
</feature>
<feature type="binding site" evidence="4">
    <location>
        <position position="313"/>
    </location>
    <ligand>
        <name>Zn(2+)</name>
        <dbReference type="ChEBI" id="CHEBI:29105"/>
    </ligand>
</feature>
<dbReference type="InterPro" id="IPR002616">
    <property type="entry name" value="tRNA_ribo_trans-like"/>
</dbReference>
<dbReference type="SUPFAM" id="SSF51713">
    <property type="entry name" value="tRNA-guanine transglycosylase"/>
    <property type="match status" value="1"/>
</dbReference>
<feature type="binding site" evidence="4">
    <location>
        <begin position="93"/>
        <end position="97"/>
    </location>
    <ligand>
        <name>substrate</name>
    </ligand>
</feature>
<keyword evidence="4" id="KW-0671">Queuosine biosynthesis</keyword>
<keyword evidence="1 4" id="KW-0328">Glycosyltransferase</keyword>
<dbReference type="Gene3D" id="3.20.20.105">
    <property type="entry name" value="Queuine tRNA-ribosyltransferase-like"/>
    <property type="match status" value="1"/>
</dbReference>
<keyword evidence="3 4" id="KW-0819">tRNA processing</keyword>
<dbReference type="Proteomes" id="UP000325116">
    <property type="component" value="Unassembled WGS sequence"/>
</dbReference>
<reference evidence="6 7" key="1">
    <citation type="journal article" date="1992" name="Lakartidningen">
        <title>[Penicillin V and not amoxicillin is the first choice preparation in acute otitis].</title>
        <authorList>
            <person name="Kamme C."/>
            <person name="Lundgren K."/>
            <person name="Prellner K."/>
        </authorList>
    </citation>
    <scope>NUCLEOTIDE SEQUENCE [LARGE SCALE GENOMIC DNA]</scope>
    <source>
        <strain evidence="6 7">W1</strain>
    </source>
</reference>
<dbReference type="RefSeq" id="WP_147759058.1">
    <property type="nucleotide sequence ID" value="NZ_SAXT01000006.1"/>
</dbReference>
<keyword evidence="4" id="KW-0479">Metal-binding</keyword>
<comment type="similarity">
    <text evidence="4">Belongs to the queuine tRNA-ribosyltransferase family.</text>
</comment>
<evidence type="ECO:0000259" key="5">
    <source>
        <dbReference type="Pfam" id="PF01702"/>
    </source>
</evidence>
<name>A0A5C8CDY1_9SPIR</name>
<keyword evidence="4" id="KW-0862">Zinc</keyword>
<evidence type="ECO:0000256" key="1">
    <source>
        <dbReference type="ARBA" id="ARBA00022676"/>
    </source>
</evidence>
<dbReference type="InterPro" id="IPR036511">
    <property type="entry name" value="TGT-like_sf"/>
</dbReference>
<feature type="active site" description="Nucleophile" evidence="4">
    <location>
        <position position="270"/>
    </location>
</feature>
<feature type="binding site" evidence="4">
    <location>
        <position position="308"/>
    </location>
    <ligand>
        <name>Zn(2+)</name>
        <dbReference type="ChEBI" id="CHEBI:29105"/>
    </ligand>
</feature>
<dbReference type="NCBIfam" id="TIGR00430">
    <property type="entry name" value="Q_tRNA_tgt"/>
    <property type="match status" value="1"/>
</dbReference>
<dbReference type="GO" id="GO:0046872">
    <property type="term" value="F:metal ion binding"/>
    <property type="evidence" value="ECO:0007669"/>
    <property type="project" value="UniProtKB-KW"/>
</dbReference>
<evidence type="ECO:0000256" key="4">
    <source>
        <dbReference type="HAMAP-Rule" id="MF_00168"/>
    </source>
</evidence>
<dbReference type="Pfam" id="PF01702">
    <property type="entry name" value="TGT"/>
    <property type="match status" value="1"/>
</dbReference>
<gene>
    <name evidence="4" type="primary">tgt</name>
    <name evidence="6" type="ORF">EPJ80_11315</name>
</gene>
<dbReference type="PANTHER" id="PTHR46499">
    <property type="entry name" value="QUEUINE TRNA-RIBOSYLTRANSFERASE"/>
    <property type="match status" value="1"/>
</dbReference>
<proteinExistence type="inferred from homology"/>
<comment type="caution">
    <text evidence="4">Lacks conserved residue(s) required for the propagation of feature annotation.</text>
</comment>
<dbReference type="AlphaFoldDB" id="A0A5C8CDY1"/>
<evidence type="ECO:0000313" key="6">
    <source>
        <dbReference type="EMBL" id="TXJ11237.1"/>
    </source>
</evidence>
<comment type="subunit">
    <text evidence="4">Homodimer. Within each dimer, one monomer is responsible for RNA recognition and catalysis, while the other monomer binds to the replacement base PreQ1.</text>
</comment>
<comment type="caution">
    <text evidence="6">The sequence shown here is derived from an EMBL/GenBank/DDBJ whole genome shotgun (WGS) entry which is preliminary data.</text>
</comment>
<feature type="domain" description="tRNA-guanine(15) transglycosylase-like" evidence="5">
    <location>
        <begin position="15"/>
        <end position="372"/>
    </location>
</feature>
<feature type="binding site" evidence="4">
    <location>
        <position position="339"/>
    </location>
    <ligand>
        <name>Zn(2+)</name>
        <dbReference type="ChEBI" id="CHEBI:29105"/>
    </ligand>
</feature>
<feature type="region of interest" description="RNA binding; important for wobble base 34 recognition" evidence="4">
    <location>
        <begin position="275"/>
        <end position="279"/>
    </location>
</feature>
<dbReference type="EC" id="2.4.2.29" evidence="4"/>
<accession>A0A5C8CDY1</accession>
<dbReference type="GO" id="GO:0008616">
    <property type="term" value="P:tRNA queuosine(34) biosynthetic process"/>
    <property type="evidence" value="ECO:0007669"/>
    <property type="project" value="UniProtKB-UniRule"/>
</dbReference>
<dbReference type="NCBIfam" id="TIGR00449">
    <property type="entry name" value="tgt_general"/>
    <property type="match status" value="1"/>
</dbReference>
<dbReference type="HAMAP" id="MF_00168">
    <property type="entry name" value="Q_tRNA_Tgt"/>
    <property type="match status" value="1"/>
</dbReference>
<organism evidence="6 7">
    <name type="scientific">Brachyspira aalborgi</name>
    <dbReference type="NCBI Taxonomy" id="29522"/>
    <lineage>
        <taxon>Bacteria</taxon>
        <taxon>Pseudomonadati</taxon>
        <taxon>Spirochaetota</taxon>
        <taxon>Spirochaetia</taxon>
        <taxon>Brachyspirales</taxon>
        <taxon>Brachyspiraceae</taxon>
        <taxon>Brachyspira</taxon>
    </lineage>
</organism>
<dbReference type="PANTHER" id="PTHR46499:SF1">
    <property type="entry name" value="QUEUINE TRNA-RIBOSYLTRANSFERASE"/>
    <property type="match status" value="1"/>
</dbReference>
<dbReference type="UniPathway" id="UPA00392"/>
<comment type="cofactor">
    <cofactor evidence="4">
        <name>Zn(2+)</name>
        <dbReference type="ChEBI" id="CHEBI:29105"/>
    </cofactor>
    <text evidence="4">Binds 1 zinc ion per subunit.</text>
</comment>
<sequence>MSFSFKVLKSSSSTLARLGKIEINGIEIDTPVFMPVGTKATVKALTPAMIEESESKIILANTYHLILKPSLEVIKKFGGVKKFMAWKGAMLTDSGGFQVFSLAKLRKINDNGVEFNSHIDGTKYFFTPKSVIEAEHIIGADFIMCLDECSKHDEGYKYVKEAMERTHKWAKECKEYHDNSQNSEWQYLGGIIQGGMFDDLRKISAETLTEMNFPFYAIGGLSVGETPEKMHEVLSKVMPYTNKEKPRYLMGVSEPRDILNSVMEGIDMFDCVMPTRNARNGEAFTMDGIIRIRNSKYRMDDAVLEKECDCYTCKNFSKAYLNHLDKTHEILFSILMTIHNIRFMQRFMHDLRLSIEKDNFSDYKNNMMKKFYKIN</sequence>
<dbReference type="EMBL" id="SAXT01000006">
    <property type="protein sequence ID" value="TXJ11237.1"/>
    <property type="molecule type" value="Genomic_DNA"/>
</dbReference>
<dbReference type="InterPro" id="IPR004803">
    <property type="entry name" value="TGT"/>
</dbReference>
<evidence type="ECO:0000313" key="7">
    <source>
        <dbReference type="Proteomes" id="UP000325116"/>
    </source>
</evidence>
<feature type="binding site" evidence="4">
    <location>
        <position position="147"/>
    </location>
    <ligand>
        <name>substrate</name>
    </ligand>
</feature>